<dbReference type="PANTHER" id="PTHR23058">
    <property type="entry name" value="PEROXISOMAL MEMBRANE PROTEIN PEX14"/>
    <property type="match status" value="1"/>
</dbReference>
<evidence type="ECO:0000256" key="6">
    <source>
        <dbReference type="ARBA" id="ARBA00046271"/>
    </source>
</evidence>
<dbReference type="InterPro" id="IPR025655">
    <property type="entry name" value="PEX14"/>
</dbReference>
<dbReference type="InterPro" id="IPR006785">
    <property type="entry name" value="Pex14_N"/>
</dbReference>
<evidence type="ECO:0000313" key="11">
    <source>
        <dbReference type="Proteomes" id="UP000235672"/>
    </source>
</evidence>
<keyword evidence="3 7" id="KW-0576">Peroxisome</keyword>
<feature type="compositionally biased region" description="Basic and acidic residues" evidence="8">
    <location>
        <begin position="19"/>
        <end position="40"/>
    </location>
</feature>
<dbReference type="Proteomes" id="UP000235672">
    <property type="component" value="Unassembled WGS sequence"/>
</dbReference>
<dbReference type="Gene3D" id="1.10.10.10">
    <property type="entry name" value="Winged helix-like DNA-binding domain superfamily/Winged helix DNA-binding domain"/>
    <property type="match status" value="1"/>
</dbReference>
<accession>A0A2J6Q8I4</accession>
<evidence type="ECO:0000256" key="7">
    <source>
        <dbReference type="RuleBase" id="RU367032"/>
    </source>
</evidence>
<organism evidence="10 11">
    <name type="scientific">Hyaloscypha hepaticicola</name>
    <dbReference type="NCBI Taxonomy" id="2082293"/>
    <lineage>
        <taxon>Eukaryota</taxon>
        <taxon>Fungi</taxon>
        <taxon>Dikarya</taxon>
        <taxon>Ascomycota</taxon>
        <taxon>Pezizomycotina</taxon>
        <taxon>Leotiomycetes</taxon>
        <taxon>Helotiales</taxon>
        <taxon>Hyaloscyphaceae</taxon>
        <taxon>Hyaloscypha</taxon>
    </lineage>
</organism>
<dbReference type="GO" id="GO:0005102">
    <property type="term" value="F:signaling receptor binding"/>
    <property type="evidence" value="ECO:0007669"/>
    <property type="project" value="TreeGrafter"/>
</dbReference>
<comment type="subcellular location">
    <subcellularLocation>
        <location evidence="6 7">Peroxisome membrane</location>
    </subcellularLocation>
</comment>
<feature type="compositionally biased region" description="Acidic residues" evidence="8">
    <location>
        <begin position="206"/>
        <end position="217"/>
    </location>
</feature>
<dbReference type="InterPro" id="IPR036388">
    <property type="entry name" value="WH-like_DNA-bd_sf"/>
</dbReference>
<evidence type="ECO:0000256" key="2">
    <source>
        <dbReference type="ARBA" id="ARBA00023010"/>
    </source>
</evidence>
<name>A0A2J6Q8I4_9HELO</name>
<keyword evidence="11" id="KW-1185">Reference proteome</keyword>
<dbReference type="Pfam" id="PF04695">
    <property type="entry name" value="Pex14_N"/>
    <property type="match status" value="1"/>
</dbReference>
<keyword evidence="2" id="KW-0811">Translocation</keyword>
<feature type="domain" description="Peroxisome membrane anchor protein Pex14p N-terminal" evidence="9">
    <location>
        <begin position="37"/>
        <end position="81"/>
    </location>
</feature>
<evidence type="ECO:0000259" key="9">
    <source>
        <dbReference type="Pfam" id="PF04695"/>
    </source>
</evidence>
<protein>
    <recommendedName>
        <fullName evidence="4 7">Peroxisomal membrane protein PEX14</fullName>
    </recommendedName>
    <alternativeName>
        <fullName evidence="5 7">Peroxin-14</fullName>
    </alternativeName>
</protein>
<dbReference type="GO" id="GO:0005778">
    <property type="term" value="C:peroxisomal membrane"/>
    <property type="evidence" value="ECO:0007669"/>
    <property type="project" value="UniProtKB-SubCell"/>
</dbReference>
<dbReference type="GO" id="GO:0016560">
    <property type="term" value="P:protein import into peroxisome matrix, docking"/>
    <property type="evidence" value="ECO:0007669"/>
    <property type="project" value="UniProtKB-UniRule"/>
</dbReference>
<feature type="compositionally biased region" description="Polar residues" evidence="8">
    <location>
        <begin position="86"/>
        <end position="98"/>
    </location>
</feature>
<dbReference type="OrthoDB" id="441517at2759"/>
<feature type="region of interest" description="Disordered" evidence="8">
    <location>
        <begin position="85"/>
        <end position="115"/>
    </location>
</feature>
<keyword evidence="7" id="KW-0813">Transport</keyword>
<comment type="function">
    <text evidence="7">Component of the PEX13-PEX14 docking complex, a translocon channel that specifically mediates the import of peroxisomal cargo proteins bound to PEX5 receptor. The PEX13-PEX14 docking complex forms a large import pore which can be opened to a diameter of about 9 nm. Mechanistically, PEX5 receptor along with cargo proteins associates with the PEX14 subunit of the PEX13-PEX14 docking complex in the cytosol, leading to the insertion of the receptor into the organelle membrane with the concomitant translocation of the cargo into the peroxisome matrix.</text>
</comment>
<feature type="compositionally biased region" description="Basic and acidic residues" evidence="8">
    <location>
        <begin position="1"/>
        <end position="11"/>
    </location>
</feature>
<keyword evidence="7" id="KW-0653">Protein transport</keyword>
<dbReference type="GO" id="GO:1990429">
    <property type="term" value="C:peroxisomal importomer complex"/>
    <property type="evidence" value="ECO:0007669"/>
    <property type="project" value="TreeGrafter"/>
</dbReference>
<proteinExistence type="inferred from homology"/>
<comment type="similarity">
    <text evidence="1 7">Belongs to the peroxin-14 family.</text>
</comment>
<evidence type="ECO:0000313" key="10">
    <source>
        <dbReference type="EMBL" id="PMD22589.1"/>
    </source>
</evidence>
<dbReference type="AlphaFoldDB" id="A0A2J6Q8I4"/>
<dbReference type="PANTHER" id="PTHR23058:SF5">
    <property type="entry name" value="PEROXISOMAL MEMBRANE PROTEIN PEX14"/>
    <property type="match status" value="1"/>
</dbReference>
<evidence type="ECO:0000256" key="8">
    <source>
        <dbReference type="SAM" id="MobiDB-lite"/>
    </source>
</evidence>
<gene>
    <name evidence="10" type="ORF">NA56DRAFT_570151</name>
</gene>
<feature type="region of interest" description="Disordered" evidence="8">
    <location>
        <begin position="1"/>
        <end position="40"/>
    </location>
</feature>
<evidence type="ECO:0000256" key="5">
    <source>
        <dbReference type="ARBA" id="ARBA00029691"/>
    </source>
</evidence>
<feature type="region of interest" description="Disordered" evidence="8">
    <location>
        <begin position="197"/>
        <end position="248"/>
    </location>
</feature>
<keyword evidence="7" id="KW-0472">Membrane</keyword>
<feature type="compositionally biased region" description="Polar residues" evidence="8">
    <location>
        <begin position="238"/>
        <end position="248"/>
    </location>
</feature>
<evidence type="ECO:0000256" key="3">
    <source>
        <dbReference type="ARBA" id="ARBA00023140"/>
    </source>
</evidence>
<dbReference type="EMBL" id="KZ613477">
    <property type="protein sequence ID" value="PMD22589.1"/>
    <property type="molecule type" value="Genomic_DNA"/>
</dbReference>
<evidence type="ECO:0000256" key="4">
    <source>
        <dbReference type="ARBA" id="ARBA00029502"/>
    </source>
</evidence>
<reference evidence="10 11" key="1">
    <citation type="submission" date="2016-05" db="EMBL/GenBank/DDBJ databases">
        <title>A degradative enzymes factory behind the ericoid mycorrhizal symbiosis.</title>
        <authorList>
            <consortium name="DOE Joint Genome Institute"/>
            <person name="Martino E."/>
            <person name="Morin E."/>
            <person name="Grelet G."/>
            <person name="Kuo A."/>
            <person name="Kohler A."/>
            <person name="Daghino S."/>
            <person name="Barry K."/>
            <person name="Choi C."/>
            <person name="Cichocki N."/>
            <person name="Clum A."/>
            <person name="Copeland A."/>
            <person name="Hainaut M."/>
            <person name="Haridas S."/>
            <person name="Labutti K."/>
            <person name="Lindquist E."/>
            <person name="Lipzen A."/>
            <person name="Khouja H.-R."/>
            <person name="Murat C."/>
            <person name="Ohm R."/>
            <person name="Olson A."/>
            <person name="Spatafora J."/>
            <person name="Veneault-Fourrey C."/>
            <person name="Henrissat B."/>
            <person name="Grigoriev I."/>
            <person name="Martin F."/>
            <person name="Perotto S."/>
        </authorList>
    </citation>
    <scope>NUCLEOTIDE SEQUENCE [LARGE SCALE GENOMIC DNA]</scope>
    <source>
        <strain evidence="10 11">UAMH 7357</strain>
    </source>
</reference>
<evidence type="ECO:0000256" key="1">
    <source>
        <dbReference type="ARBA" id="ARBA00005443"/>
    </source>
</evidence>
<sequence length="355" mass="38329">MSDSDHGEKKAAVPSWQLKTEDESAKGEERPAPESPTRETIIEQAKKFLEEDEVRNASTDKKVAFLESKGLRAEEIQDLLGVTKNPEASSEAPRSQPNQSYPPLPQQQAPSQPPIITYPEFLTTPTSPTPLTTKTRLLTTLYLFSGLSALLYGTNTYLLTPMLATLTESRLSIASTAQTNLSKLITRLEGMVSEIPAGAQHRQEEKDEDEESDEDPTELFHRDIGVQTSPPHSEAGSRPSTPTPDSVLADQTSRLKSLKETLRGLIEDSTSEGHDVVELEATIGVLKEYLDGMAYVTPTYNFGVVGGVGGYGAGRDGGKEVDDEISRVKAGIKSMKGALLSARSFPGGGRGVGAR</sequence>